<organism evidence="2 3">
    <name type="scientific">Candidatus Viadribacter manganicus</name>
    <dbReference type="NCBI Taxonomy" id="1759059"/>
    <lineage>
        <taxon>Bacteria</taxon>
        <taxon>Pseudomonadati</taxon>
        <taxon>Pseudomonadota</taxon>
        <taxon>Alphaproteobacteria</taxon>
        <taxon>Hyphomonadales</taxon>
        <taxon>Hyphomonadaceae</taxon>
        <taxon>Candidatus Viadribacter</taxon>
    </lineage>
</organism>
<reference evidence="2 3" key="1">
    <citation type="submission" date="2015-11" db="EMBL/GenBank/DDBJ databases">
        <title>Whole-Genome Sequence of Candidatus Oderbacter manganicum from the National Park Lower Oder Valley, Germany.</title>
        <authorList>
            <person name="Braun B."/>
            <person name="Liere K."/>
            <person name="Szewzyk U."/>
        </authorList>
    </citation>
    <scope>NUCLEOTIDE SEQUENCE [LARGE SCALE GENOMIC DNA]</scope>
    <source>
        <strain evidence="2 3">OTSz_A_272</strain>
    </source>
</reference>
<proteinExistence type="predicted"/>
<sequence length="340" mass="36815">MKYWLGGAALIAAMSPGAALAQDAEAGDKGVFSLVVENDSLSSGADRNYTSGIKFAYVSQLEEVPGFLSGTRGLTQAISGSDPDFWGVAIGQSIFTPEDITANPAPPDQHPYAGWLYMQIMIGAEEDRPGNLEPRYLDTYELEFGVTGPSALGEEAQRGIHQVLGAPDPQGWDSQLNDEFAFAVSFDRRWRPPWAQLSTDVGGLEFDLTPNAGVTLGTLRTEARVGVAARVGWRLDNDYGPPRVRPSLAGVEHFSGGPLSWQVFAGVQGRAVAHNLFLDGNTFEDSASVDRTPLVADFQTGFSVSAGDWRIAYTYVWRTEEFETQPTRQDFGAIAISVRL</sequence>
<dbReference type="RefSeq" id="WP_228126642.1">
    <property type="nucleotide sequence ID" value="NZ_CP013244.1"/>
</dbReference>
<dbReference type="Gene3D" id="2.40.128.140">
    <property type="entry name" value="Outer membrane protein"/>
    <property type="match status" value="1"/>
</dbReference>
<dbReference type="AlphaFoldDB" id="A0A1B1AKH9"/>
<dbReference type="STRING" id="1759059.ATE48_14705"/>
<name>A0A1B1AKH9_9PROT</name>
<dbReference type="InterPro" id="IPR018707">
    <property type="entry name" value="LpxR"/>
</dbReference>
<evidence type="ECO:0000313" key="2">
    <source>
        <dbReference type="EMBL" id="ANP47076.1"/>
    </source>
</evidence>
<dbReference type="Proteomes" id="UP000092498">
    <property type="component" value="Chromosome"/>
</dbReference>
<gene>
    <name evidence="2" type="ORF">ATE48_14705</name>
</gene>
<feature type="signal peptide" evidence="1">
    <location>
        <begin position="1"/>
        <end position="21"/>
    </location>
</feature>
<accession>A0A1B1AKH9</accession>
<evidence type="ECO:0000256" key="1">
    <source>
        <dbReference type="SAM" id="SignalP"/>
    </source>
</evidence>
<dbReference type="InterPro" id="IPR037107">
    <property type="entry name" value="Put_OMP_sf"/>
</dbReference>
<dbReference type="KEGG" id="cbot:ATE48_14705"/>
<dbReference type="EMBL" id="CP013244">
    <property type="protein sequence ID" value="ANP47076.1"/>
    <property type="molecule type" value="Genomic_DNA"/>
</dbReference>
<dbReference type="Pfam" id="PF09982">
    <property type="entry name" value="LpxR"/>
    <property type="match status" value="1"/>
</dbReference>
<evidence type="ECO:0000313" key="3">
    <source>
        <dbReference type="Proteomes" id="UP000092498"/>
    </source>
</evidence>
<keyword evidence="1" id="KW-0732">Signal</keyword>
<keyword evidence="3" id="KW-1185">Reference proteome</keyword>
<evidence type="ECO:0008006" key="4">
    <source>
        <dbReference type="Google" id="ProtNLM"/>
    </source>
</evidence>
<feature type="chain" id="PRO_5008518960" description="Exonuclease" evidence="1">
    <location>
        <begin position="22"/>
        <end position="340"/>
    </location>
</feature>
<dbReference type="InParanoid" id="A0A1B1AKH9"/>
<protein>
    <recommendedName>
        <fullName evidence="4">Exonuclease</fullName>
    </recommendedName>
</protein>